<name>A7S9L2_NEMVE</name>
<dbReference type="GO" id="GO:0005085">
    <property type="term" value="F:guanyl-nucleotide exchange factor activity"/>
    <property type="evidence" value="ECO:0007669"/>
    <property type="project" value="InterPro"/>
</dbReference>
<dbReference type="InterPro" id="IPR000219">
    <property type="entry name" value="DH_dom"/>
</dbReference>
<dbReference type="Pfam" id="PF00621">
    <property type="entry name" value="RhoGEF"/>
    <property type="match status" value="1"/>
</dbReference>
<dbReference type="PRINTS" id="PR00452">
    <property type="entry name" value="SH3DOMAIN"/>
</dbReference>
<dbReference type="Pfam" id="PF00018">
    <property type="entry name" value="SH3_1"/>
    <property type="match status" value="1"/>
</dbReference>
<evidence type="ECO:0000256" key="4">
    <source>
        <dbReference type="PROSITE-ProRule" id="PRU00192"/>
    </source>
</evidence>
<dbReference type="PROSITE" id="PS50002">
    <property type="entry name" value="SH3"/>
    <property type="match status" value="1"/>
</dbReference>
<protein>
    <submittedName>
        <fullName evidence="8">Uncharacterized protein</fullName>
    </submittedName>
</protein>
<dbReference type="InterPro" id="IPR001452">
    <property type="entry name" value="SH3_domain"/>
</dbReference>
<dbReference type="InterPro" id="IPR035899">
    <property type="entry name" value="DBL_dom_sf"/>
</dbReference>
<dbReference type="KEGG" id="nve:5511250"/>
<dbReference type="AlphaFoldDB" id="A7S9L2"/>
<keyword evidence="3" id="KW-0966">Cell projection</keyword>
<dbReference type="SMART" id="SM00325">
    <property type="entry name" value="RhoGEF"/>
    <property type="match status" value="1"/>
</dbReference>
<evidence type="ECO:0000259" key="5">
    <source>
        <dbReference type="PROSITE" id="PS50002"/>
    </source>
</evidence>
<evidence type="ECO:0000256" key="2">
    <source>
        <dbReference type="ARBA" id="ARBA00022443"/>
    </source>
</evidence>
<dbReference type="SMART" id="SM00233">
    <property type="entry name" value="PH"/>
    <property type="match status" value="1"/>
</dbReference>
<dbReference type="Gene3D" id="1.20.900.10">
    <property type="entry name" value="Dbl homology (DH) domain"/>
    <property type="match status" value="1"/>
</dbReference>
<dbReference type="InterPro" id="IPR055251">
    <property type="entry name" value="SOS1_NGEF_PH"/>
</dbReference>
<dbReference type="GO" id="GO:0032956">
    <property type="term" value="P:regulation of actin cytoskeleton organization"/>
    <property type="evidence" value="ECO:0000318"/>
    <property type="project" value="GO_Central"/>
</dbReference>
<dbReference type="PROSITE" id="PS50003">
    <property type="entry name" value="PH_DOMAIN"/>
    <property type="match status" value="1"/>
</dbReference>
<dbReference type="CDD" id="cd11793">
    <property type="entry name" value="SH3_ephexin1_like"/>
    <property type="match status" value="1"/>
</dbReference>
<dbReference type="InterPro" id="IPR047271">
    <property type="entry name" value="Ephexin-like"/>
</dbReference>
<dbReference type="InterPro" id="IPR001849">
    <property type="entry name" value="PH_domain"/>
</dbReference>
<evidence type="ECO:0000313" key="8">
    <source>
        <dbReference type="EMBL" id="EDO39595.1"/>
    </source>
</evidence>
<gene>
    <name evidence="8" type="ORF">NEMVEDRAFT_v1g168046</name>
</gene>
<dbReference type="SUPFAM" id="SSF50044">
    <property type="entry name" value="SH3-domain"/>
    <property type="match status" value="1"/>
</dbReference>
<dbReference type="InterPro" id="IPR011993">
    <property type="entry name" value="PH-like_dom_sf"/>
</dbReference>
<dbReference type="OrthoDB" id="27593at2759"/>
<dbReference type="InParanoid" id="A7S9L2"/>
<comment type="subcellular location">
    <subcellularLocation>
        <location evidence="1">Cell projection</location>
    </subcellularLocation>
</comment>
<dbReference type="PROSITE" id="PS50010">
    <property type="entry name" value="DH_2"/>
    <property type="match status" value="1"/>
</dbReference>
<dbReference type="HOGENOM" id="CLU_012820_5_0_1"/>
<evidence type="ECO:0000259" key="7">
    <source>
        <dbReference type="PROSITE" id="PS50010"/>
    </source>
</evidence>
<dbReference type="SUPFAM" id="SSF48065">
    <property type="entry name" value="DBL homology domain (DH-domain)"/>
    <property type="match status" value="1"/>
</dbReference>
<dbReference type="SMART" id="SM00326">
    <property type="entry name" value="SH3"/>
    <property type="match status" value="1"/>
</dbReference>
<keyword evidence="9" id="KW-1185">Reference proteome</keyword>
<dbReference type="PANTHER" id="PTHR12845:SF5">
    <property type="entry name" value="EPHEXIN, ISOFORM D"/>
    <property type="match status" value="1"/>
</dbReference>
<accession>A7S9L2</accession>
<dbReference type="Proteomes" id="UP000001593">
    <property type="component" value="Unassembled WGS sequence"/>
</dbReference>
<proteinExistence type="predicted"/>
<dbReference type="CDD" id="cd00160">
    <property type="entry name" value="RhoGEF"/>
    <property type="match status" value="1"/>
</dbReference>
<dbReference type="Gene3D" id="2.30.30.40">
    <property type="entry name" value="SH3 Domains"/>
    <property type="match status" value="1"/>
</dbReference>
<evidence type="ECO:0000259" key="6">
    <source>
        <dbReference type="PROSITE" id="PS50003"/>
    </source>
</evidence>
<evidence type="ECO:0000313" key="9">
    <source>
        <dbReference type="Proteomes" id="UP000001593"/>
    </source>
</evidence>
<dbReference type="CDD" id="cd01221">
    <property type="entry name" value="PH_ephexin"/>
    <property type="match status" value="1"/>
</dbReference>
<organism evidence="8 9">
    <name type="scientific">Nematostella vectensis</name>
    <name type="common">Starlet sea anemone</name>
    <dbReference type="NCBI Taxonomy" id="45351"/>
    <lineage>
        <taxon>Eukaryota</taxon>
        <taxon>Metazoa</taxon>
        <taxon>Cnidaria</taxon>
        <taxon>Anthozoa</taxon>
        <taxon>Hexacorallia</taxon>
        <taxon>Actiniaria</taxon>
        <taxon>Edwardsiidae</taxon>
        <taxon>Nematostella</taxon>
    </lineage>
</organism>
<evidence type="ECO:0000256" key="1">
    <source>
        <dbReference type="ARBA" id="ARBA00004316"/>
    </source>
</evidence>
<dbReference type="SUPFAM" id="SSF50729">
    <property type="entry name" value="PH domain-like"/>
    <property type="match status" value="1"/>
</dbReference>
<dbReference type="Pfam" id="PF22697">
    <property type="entry name" value="SOS1_NGEF_PH"/>
    <property type="match status" value="1"/>
</dbReference>
<sequence length="469" mass="54040">MLWCELPEVMKSGVLETIDPTERKRQEAMFEVITSEASYLKSLNILGSHFMDSPELQADTAQSVVEKSQQRVLFGNVKGVLEASEKFLTALRQRQRKSYVISTISDIIEEHATQYFDIYIKYCSHQVYQDRILKELGKNPRFVEAVRRLEQCSTAQCLSFQSFLVLPMQRITRLPLLVDAICHRCEEGSDEFVRTDKALKSINKVVHDCNEGARKMERMEELIALQPLIEFAVKPVALVSSNRWLLRRGEVLLVTEEFKSPLRKKIKTKPVYMFLFNDLLLMCKKKSDIKYRVLDYANRNMTKVEVANEPSIQMKYLLSLILLENSNGKTKDFLICAESETDKTRWLDAFSPPKAEHEGERVYGAWDCPQVQAIHNYTPQQPDELALHEGDVINVLRKLPDGWYHGERLCDGVQGWFPANHTENIRNEHIRARNLLQRYRLLAASKHLISATMTMKAAAKSNKSVKGIL</sequence>
<dbReference type="OMA" id="MQRITRI"/>
<dbReference type="EMBL" id="DS469604">
    <property type="protein sequence ID" value="EDO39595.1"/>
    <property type="molecule type" value="Genomic_DNA"/>
</dbReference>
<feature type="domain" description="DH" evidence="7">
    <location>
        <begin position="24"/>
        <end position="212"/>
    </location>
</feature>
<keyword evidence="2 4" id="KW-0728">SH3 domain</keyword>
<feature type="domain" description="PH" evidence="6">
    <location>
        <begin position="244"/>
        <end position="355"/>
    </location>
</feature>
<reference evidence="8 9" key="1">
    <citation type="journal article" date="2007" name="Science">
        <title>Sea anemone genome reveals ancestral eumetazoan gene repertoire and genomic organization.</title>
        <authorList>
            <person name="Putnam N.H."/>
            <person name="Srivastava M."/>
            <person name="Hellsten U."/>
            <person name="Dirks B."/>
            <person name="Chapman J."/>
            <person name="Salamov A."/>
            <person name="Terry A."/>
            <person name="Shapiro H."/>
            <person name="Lindquist E."/>
            <person name="Kapitonov V.V."/>
            <person name="Jurka J."/>
            <person name="Genikhovich G."/>
            <person name="Grigoriev I.V."/>
            <person name="Lucas S.M."/>
            <person name="Steele R.E."/>
            <person name="Finnerty J.R."/>
            <person name="Technau U."/>
            <person name="Martindale M.Q."/>
            <person name="Rokhsar D.S."/>
        </authorList>
    </citation>
    <scope>NUCLEOTIDE SEQUENCE [LARGE SCALE GENOMIC DNA]</scope>
    <source>
        <strain evidence="9">CH2 X CH6</strain>
    </source>
</reference>
<feature type="domain" description="SH3" evidence="5">
    <location>
        <begin position="366"/>
        <end position="427"/>
    </location>
</feature>
<dbReference type="eggNOG" id="KOG3523">
    <property type="taxonomic scope" value="Eukaryota"/>
</dbReference>
<dbReference type="GO" id="GO:0042995">
    <property type="term" value="C:cell projection"/>
    <property type="evidence" value="ECO:0007669"/>
    <property type="project" value="UniProtKB-SubCell"/>
</dbReference>
<dbReference type="InterPro" id="IPR036028">
    <property type="entry name" value="SH3-like_dom_sf"/>
</dbReference>
<dbReference type="PhylomeDB" id="A7S9L2"/>
<dbReference type="Gene3D" id="2.30.29.30">
    <property type="entry name" value="Pleckstrin-homology domain (PH domain)/Phosphotyrosine-binding domain (PTB)"/>
    <property type="match status" value="1"/>
</dbReference>
<dbReference type="PANTHER" id="PTHR12845">
    <property type="entry name" value="GUANINE NUCLEOTIDE EXCHANGE FACTOR"/>
    <property type="match status" value="1"/>
</dbReference>
<evidence type="ECO:0000256" key="3">
    <source>
        <dbReference type="ARBA" id="ARBA00023273"/>
    </source>
</evidence>
<dbReference type="InterPro" id="IPR047270">
    <property type="entry name" value="PH_ephexin"/>
</dbReference>
<dbReference type="STRING" id="45351.A7S9L2"/>